<evidence type="ECO:0000256" key="3">
    <source>
        <dbReference type="RuleBase" id="RU003560"/>
    </source>
</evidence>
<evidence type="ECO:0000256" key="1">
    <source>
        <dbReference type="ARBA" id="ARBA00001933"/>
    </source>
</evidence>
<dbReference type="GO" id="GO:0008483">
    <property type="term" value="F:transaminase activity"/>
    <property type="evidence" value="ECO:0007669"/>
    <property type="project" value="InterPro"/>
</dbReference>
<comment type="similarity">
    <text evidence="3">Belongs to the class-III pyridoxal-phosphate-dependent aminotransferase family.</text>
</comment>
<name>A0A1G7LRQ3_9BRAD</name>
<dbReference type="Gene3D" id="3.90.1150.10">
    <property type="entry name" value="Aspartate Aminotransferase, domain 1"/>
    <property type="match status" value="1"/>
</dbReference>
<dbReference type="AlphaFoldDB" id="A0A1G7LRQ3"/>
<dbReference type="GO" id="GO:0030170">
    <property type="term" value="F:pyridoxal phosphate binding"/>
    <property type="evidence" value="ECO:0007669"/>
    <property type="project" value="InterPro"/>
</dbReference>
<evidence type="ECO:0000313" key="4">
    <source>
        <dbReference type="EMBL" id="SDF51670.1"/>
    </source>
</evidence>
<reference evidence="4 5" key="1">
    <citation type="submission" date="2016-10" db="EMBL/GenBank/DDBJ databases">
        <authorList>
            <person name="de Groot N.N."/>
        </authorList>
    </citation>
    <scope>NUCLEOTIDE SEQUENCE [LARGE SCALE GENOMIC DNA]</scope>
    <source>
        <strain evidence="4 5">R5</strain>
    </source>
</reference>
<evidence type="ECO:0000256" key="2">
    <source>
        <dbReference type="ARBA" id="ARBA00022898"/>
    </source>
</evidence>
<dbReference type="PANTHER" id="PTHR43713">
    <property type="entry name" value="GLUTAMATE-1-SEMIALDEHYDE 2,1-AMINOMUTASE"/>
    <property type="match status" value="1"/>
</dbReference>
<dbReference type="EMBL" id="FMZW01000059">
    <property type="protein sequence ID" value="SDF51670.1"/>
    <property type="molecule type" value="Genomic_DNA"/>
</dbReference>
<dbReference type="Proteomes" id="UP000199245">
    <property type="component" value="Unassembled WGS sequence"/>
</dbReference>
<proteinExistence type="inferred from homology"/>
<dbReference type="InterPro" id="IPR015422">
    <property type="entry name" value="PyrdxlP-dep_Trfase_small"/>
</dbReference>
<dbReference type="Pfam" id="PF00202">
    <property type="entry name" value="Aminotran_3"/>
    <property type="match status" value="1"/>
</dbReference>
<dbReference type="InterPro" id="IPR005814">
    <property type="entry name" value="Aminotrans_3"/>
</dbReference>
<dbReference type="SUPFAM" id="SSF53383">
    <property type="entry name" value="PLP-dependent transferases"/>
    <property type="match status" value="1"/>
</dbReference>
<dbReference type="NCBIfam" id="NF005453">
    <property type="entry name" value="PRK07046.1"/>
    <property type="match status" value="1"/>
</dbReference>
<evidence type="ECO:0000313" key="5">
    <source>
        <dbReference type="Proteomes" id="UP000199245"/>
    </source>
</evidence>
<comment type="cofactor">
    <cofactor evidence="1">
        <name>pyridoxal 5'-phosphate</name>
        <dbReference type="ChEBI" id="CHEBI:597326"/>
    </cofactor>
</comment>
<gene>
    <name evidence="4" type="ORF">SAMN05216337_105920</name>
</gene>
<dbReference type="RefSeq" id="WP_092089793.1">
    <property type="nucleotide sequence ID" value="NZ_FMZW01000059.1"/>
</dbReference>
<protein>
    <submittedName>
        <fullName evidence="4">Glutamate-1-semialdehyde 2,1-aminomutase</fullName>
    </submittedName>
</protein>
<dbReference type="Gene3D" id="3.40.640.10">
    <property type="entry name" value="Type I PLP-dependent aspartate aminotransferase-like (Major domain)"/>
    <property type="match status" value="1"/>
</dbReference>
<accession>A0A1G7LRQ3</accession>
<organism evidence="4 5">
    <name type="scientific">Bradyrhizobium brasilense</name>
    <dbReference type="NCBI Taxonomy" id="1419277"/>
    <lineage>
        <taxon>Bacteria</taxon>
        <taxon>Pseudomonadati</taxon>
        <taxon>Pseudomonadota</taxon>
        <taxon>Alphaproteobacteria</taxon>
        <taxon>Hyphomicrobiales</taxon>
        <taxon>Nitrobacteraceae</taxon>
        <taxon>Bradyrhizobium</taxon>
    </lineage>
</organism>
<dbReference type="PANTHER" id="PTHR43713:SF3">
    <property type="entry name" value="GLUTAMATE-1-SEMIALDEHYDE 2,1-AMINOMUTASE 1, CHLOROPLASTIC-RELATED"/>
    <property type="match status" value="1"/>
</dbReference>
<keyword evidence="2 3" id="KW-0663">Pyridoxal phosphate</keyword>
<sequence>MTSLAAERAGVLNRLLDAEQERFRALHPGSAAAWQEGRRHYLYGGPSHWMRRWAGGFPVYAEKAQGAHIRDIDGRDYIDFCLGDTGGMCGHAPEAVTEAALAQLKRGATMMLPTEDSIWVGAELSRRFGPKYWTLTTSATDANRAAIRISRMITGRRKVLVFSGCYHGGVEEAHVEIRDGRVGLRNMIHPNGIDHDAVSRVVEFNDVAGLEAALAHGDVACVLTEPLMTNFGMIPVDPGFHHALRELTRRAGSVLIIDETHTLSCGPGGYTESHGLKPDIFVAGKAIAGGIPAGVFGLSQEIAERLWKLVPHVNPRERQSAHLGFGGTLAGNALTVATMRAVLEKVLTPANYERMIGTATWLAQEARRLIAAAGLPWHVTQIGARAEIMFMPQPPRSGADVIAGRQPDLETLLHAFYINEGILVTPFHTMLLMCPATAARDVDKHTTVLAQFIDLLRGAGAI</sequence>
<dbReference type="InterPro" id="IPR015424">
    <property type="entry name" value="PyrdxlP-dep_Trfase"/>
</dbReference>
<dbReference type="InterPro" id="IPR015421">
    <property type="entry name" value="PyrdxlP-dep_Trfase_major"/>
</dbReference>